<reference evidence="2 3" key="1">
    <citation type="submission" date="2023-03" db="EMBL/GenBank/DDBJ databases">
        <title>YIM 133296 draft genome.</title>
        <authorList>
            <person name="Xiong L."/>
        </authorList>
    </citation>
    <scope>NUCLEOTIDE SEQUENCE [LARGE SCALE GENOMIC DNA]</scope>
    <source>
        <strain evidence="2 3">YIM 133296</strain>
    </source>
</reference>
<protein>
    <recommendedName>
        <fullName evidence="4">Integral membrane protein</fullName>
    </recommendedName>
</protein>
<feature type="transmembrane region" description="Helical" evidence="1">
    <location>
        <begin position="21"/>
        <end position="44"/>
    </location>
</feature>
<evidence type="ECO:0008006" key="4">
    <source>
        <dbReference type="Google" id="ProtNLM"/>
    </source>
</evidence>
<name>A0ABT6C495_9MICO</name>
<organism evidence="2 3">
    <name type="scientific">Luteipulveratus flavus</name>
    <dbReference type="NCBI Taxonomy" id="3031728"/>
    <lineage>
        <taxon>Bacteria</taxon>
        <taxon>Bacillati</taxon>
        <taxon>Actinomycetota</taxon>
        <taxon>Actinomycetes</taxon>
        <taxon>Micrococcales</taxon>
        <taxon>Dermacoccaceae</taxon>
        <taxon>Luteipulveratus</taxon>
    </lineage>
</organism>
<dbReference type="RefSeq" id="WP_277190678.1">
    <property type="nucleotide sequence ID" value="NZ_JAROAV010000006.1"/>
</dbReference>
<evidence type="ECO:0000313" key="2">
    <source>
        <dbReference type="EMBL" id="MDF8262884.1"/>
    </source>
</evidence>
<dbReference type="EMBL" id="JAROAV010000006">
    <property type="protein sequence ID" value="MDF8262884.1"/>
    <property type="molecule type" value="Genomic_DNA"/>
</dbReference>
<feature type="transmembrane region" description="Helical" evidence="1">
    <location>
        <begin position="50"/>
        <end position="74"/>
    </location>
</feature>
<sequence>MITSQGTSPTEDLSQAGRAAALLMAAQALVLLALVVVSLVQVVSGGTDDVAQALTEAALVLVFAAGAAVLALALYRGKAPARTPTLVWNALLVPVGFSLMGGGAPAVGLAVLLVAAATIIAALLIPRAEPED</sequence>
<gene>
    <name evidence="2" type="ORF">P4R38_01335</name>
</gene>
<accession>A0ABT6C495</accession>
<feature type="transmembrane region" description="Helical" evidence="1">
    <location>
        <begin position="86"/>
        <end position="103"/>
    </location>
</feature>
<keyword evidence="1" id="KW-0812">Transmembrane</keyword>
<comment type="caution">
    <text evidence="2">The sequence shown here is derived from an EMBL/GenBank/DDBJ whole genome shotgun (WGS) entry which is preliminary data.</text>
</comment>
<proteinExistence type="predicted"/>
<keyword evidence="3" id="KW-1185">Reference proteome</keyword>
<dbReference type="Proteomes" id="UP001528912">
    <property type="component" value="Unassembled WGS sequence"/>
</dbReference>
<evidence type="ECO:0000313" key="3">
    <source>
        <dbReference type="Proteomes" id="UP001528912"/>
    </source>
</evidence>
<keyword evidence="1" id="KW-0472">Membrane</keyword>
<evidence type="ECO:0000256" key="1">
    <source>
        <dbReference type="SAM" id="Phobius"/>
    </source>
</evidence>
<keyword evidence="1" id="KW-1133">Transmembrane helix</keyword>